<dbReference type="InParanoid" id="D2VP53"/>
<gene>
    <name evidence="2" type="ORF">NAEGRDRAFT_70735</name>
</gene>
<keyword evidence="3" id="KW-1185">Reference proteome</keyword>
<sequence length="122" mass="14614">MKVEEKKGYFERRKERKLKKIEQKPVYKWNYKSLYKWLKYKGFDKKYIKQLKKDRLNGYIMLTLEISDLVSLDIPSEMAKRILNTLIETSEKQDNLVDATCECGEVELPLQPVRSTMVYPND</sequence>
<dbReference type="EMBL" id="GG738886">
    <property type="protein sequence ID" value="EFC41371.1"/>
    <property type="molecule type" value="Genomic_DNA"/>
</dbReference>
<dbReference type="PROSITE" id="PS50105">
    <property type="entry name" value="SAM_DOMAIN"/>
    <property type="match status" value="1"/>
</dbReference>
<dbReference type="OMA" id="KPVYKWN"/>
<accession>D2VP53</accession>
<reference evidence="2 3" key="1">
    <citation type="journal article" date="2010" name="Cell">
        <title>The genome of Naegleria gruberi illuminates early eukaryotic versatility.</title>
        <authorList>
            <person name="Fritz-Laylin L.K."/>
            <person name="Prochnik S.E."/>
            <person name="Ginger M.L."/>
            <person name="Dacks J.B."/>
            <person name="Carpenter M.L."/>
            <person name="Field M.C."/>
            <person name="Kuo A."/>
            <person name="Paredez A."/>
            <person name="Chapman J."/>
            <person name="Pham J."/>
            <person name="Shu S."/>
            <person name="Neupane R."/>
            <person name="Cipriano M."/>
            <person name="Mancuso J."/>
            <person name="Tu H."/>
            <person name="Salamov A."/>
            <person name="Lindquist E."/>
            <person name="Shapiro H."/>
            <person name="Lucas S."/>
            <person name="Grigoriev I.V."/>
            <person name="Cande W.Z."/>
            <person name="Fulton C."/>
            <person name="Rokhsar D.S."/>
            <person name="Dawson S.C."/>
        </authorList>
    </citation>
    <scope>NUCLEOTIDE SEQUENCE [LARGE SCALE GENOMIC DNA]</scope>
    <source>
        <strain evidence="2 3">NEG-M</strain>
    </source>
</reference>
<dbReference type="GeneID" id="8856049"/>
<dbReference type="InterPro" id="IPR013761">
    <property type="entry name" value="SAM/pointed_sf"/>
</dbReference>
<dbReference type="RefSeq" id="XP_002674115.1">
    <property type="nucleotide sequence ID" value="XM_002674069.1"/>
</dbReference>
<dbReference type="KEGG" id="ngr:NAEGRDRAFT_70735"/>
<dbReference type="Proteomes" id="UP000006671">
    <property type="component" value="Unassembled WGS sequence"/>
</dbReference>
<dbReference type="Gene3D" id="1.10.150.50">
    <property type="entry name" value="Transcription Factor, Ets-1"/>
    <property type="match status" value="1"/>
</dbReference>
<name>D2VP53_NAEGR</name>
<organism evidence="3">
    <name type="scientific">Naegleria gruberi</name>
    <name type="common">Amoeba</name>
    <dbReference type="NCBI Taxonomy" id="5762"/>
    <lineage>
        <taxon>Eukaryota</taxon>
        <taxon>Discoba</taxon>
        <taxon>Heterolobosea</taxon>
        <taxon>Tetramitia</taxon>
        <taxon>Eutetramitia</taxon>
        <taxon>Vahlkampfiidae</taxon>
        <taxon>Naegleria</taxon>
    </lineage>
</organism>
<evidence type="ECO:0000313" key="2">
    <source>
        <dbReference type="EMBL" id="EFC41371.1"/>
    </source>
</evidence>
<evidence type="ECO:0000313" key="3">
    <source>
        <dbReference type="Proteomes" id="UP000006671"/>
    </source>
</evidence>
<dbReference type="AlphaFoldDB" id="D2VP53"/>
<dbReference type="InterPro" id="IPR001660">
    <property type="entry name" value="SAM"/>
</dbReference>
<feature type="domain" description="SAM" evidence="1">
    <location>
        <begin position="29"/>
        <end position="93"/>
    </location>
</feature>
<dbReference type="VEuPathDB" id="AmoebaDB:NAEGRDRAFT_70735"/>
<protein>
    <submittedName>
        <fullName evidence="2">Predicted protein</fullName>
    </submittedName>
</protein>
<evidence type="ECO:0000259" key="1">
    <source>
        <dbReference type="PROSITE" id="PS50105"/>
    </source>
</evidence>
<dbReference type="SUPFAM" id="SSF47769">
    <property type="entry name" value="SAM/Pointed domain"/>
    <property type="match status" value="1"/>
</dbReference>
<dbReference type="OrthoDB" id="6123450at2759"/>
<proteinExistence type="predicted"/>